<evidence type="ECO:0000313" key="2">
    <source>
        <dbReference type="EMBL" id="KAE8937516.1"/>
    </source>
</evidence>
<comment type="caution">
    <text evidence="2">The sequence shown here is derived from an EMBL/GenBank/DDBJ whole genome shotgun (WGS) entry which is preliminary data.</text>
</comment>
<sequence length="190" mass="20761">MDINGYAVVREVDSSRVLLTRAGAARAAPASSSSAVGARPTSRLSTSPSCHWRVLPTIDDEAADDCTKWLVDEYGILTALRDDSNAGNFDVCLVKRRQPTTKVLTALRVKYVKPGRGEPPRPAQRKQKRRRLPQNMVVEGSRAVSRSSAEYKQAFTSVADIKRASLCDPRWPKVVKSQGAADVLQALKGL</sequence>
<reference evidence="2 5" key="1">
    <citation type="submission" date="2018-08" db="EMBL/GenBank/DDBJ databases">
        <title>Genomic investigation of the strawberry pathogen Phytophthora fragariae indicates pathogenicity is determined by transcriptional variation in three key races.</title>
        <authorList>
            <person name="Adams T.M."/>
            <person name="Armitage A.D."/>
            <person name="Sobczyk M.K."/>
            <person name="Bates H.J."/>
            <person name="Dunwell J.M."/>
            <person name="Nellist C.F."/>
            <person name="Harrison R.J."/>
        </authorList>
    </citation>
    <scope>NUCLEOTIDE SEQUENCE [LARGE SCALE GENOMIC DNA]</scope>
    <source>
        <strain evidence="2 5">NOV-9</strain>
        <strain evidence="4 7">ONT-3</strain>
        <strain evidence="3 6">SCRP245</strain>
    </source>
</reference>
<proteinExistence type="predicted"/>
<dbReference type="Proteomes" id="UP000488956">
    <property type="component" value="Unassembled WGS sequence"/>
</dbReference>
<evidence type="ECO:0000313" key="6">
    <source>
        <dbReference type="Proteomes" id="UP000460718"/>
    </source>
</evidence>
<dbReference type="AlphaFoldDB" id="A0A6A3EYW1"/>
<dbReference type="Proteomes" id="UP000429523">
    <property type="component" value="Unassembled WGS sequence"/>
</dbReference>
<protein>
    <submittedName>
        <fullName evidence="2">Uncharacterized protein</fullName>
    </submittedName>
</protein>
<evidence type="ECO:0000313" key="4">
    <source>
        <dbReference type="EMBL" id="KAE9124622.1"/>
    </source>
</evidence>
<dbReference type="EMBL" id="QXFW01000231">
    <property type="protein sequence ID" value="KAE9019637.1"/>
    <property type="molecule type" value="Genomic_DNA"/>
</dbReference>
<organism evidence="2 5">
    <name type="scientific">Phytophthora fragariae</name>
    <dbReference type="NCBI Taxonomy" id="53985"/>
    <lineage>
        <taxon>Eukaryota</taxon>
        <taxon>Sar</taxon>
        <taxon>Stramenopiles</taxon>
        <taxon>Oomycota</taxon>
        <taxon>Peronosporomycetes</taxon>
        <taxon>Peronosporales</taxon>
        <taxon>Peronosporaceae</taxon>
        <taxon>Phytophthora</taxon>
    </lineage>
</organism>
<evidence type="ECO:0000313" key="3">
    <source>
        <dbReference type="EMBL" id="KAE9019637.1"/>
    </source>
</evidence>
<evidence type="ECO:0000313" key="5">
    <source>
        <dbReference type="Proteomes" id="UP000429523"/>
    </source>
</evidence>
<evidence type="ECO:0000313" key="7">
    <source>
        <dbReference type="Proteomes" id="UP000488956"/>
    </source>
</evidence>
<gene>
    <name evidence="2" type="ORF">PF009_g12582</name>
    <name evidence="4" type="ORF">PF010_g5947</name>
    <name evidence="3" type="ORF">PF011_g5745</name>
</gene>
<name>A0A6A3EYW1_9STRA</name>
<accession>A0A6A3EYW1</accession>
<dbReference type="EMBL" id="QXFX01000230">
    <property type="protein sequence ID" value="KAE9124622.1"/>
    <property type="molecule type" value="Genomic_DNA"/>
</dbReference>
<dbReference type="Proteomes" id="UP000460718">
    <property type="component" value="Unassembled WGS sequence"/>
</dbReference>
<evidence type="ECO:0000256" key="1">
    <source>
        <dbReference type="SAM" id="MobiDB-lite"/>
    </source>
</evidence>
<feature type="compositionally biased region" description="Basic residues" evidence="1">
    <location>
        <begin position="123"/>
        <end position="132"/>
    </location>
</feature>
<dbReference type="EMBL" id="QXGF01000632">
    <property type="protein sequence ID" value="KAE8937516.1"/>
    <property type="molecule type" value="Genomic_DNA"/>
</dbReference>
<feature type="region of interest" description="Disordered" evidence="1">
    <location>
        <begin position="113"/>
        <end position="133"/>
    </location>
</feature>